<organism evidence="2 3">
    <name type="scientific">Kocuria marina</name>
    <dbReference type="NCBI Taxonomy" id="223184"/>
    <lineage>
        <taxon>Bacteria</taxon>
        <taxon>Bacillati</taxon>
        <taxon>Actinomycetota</taxon>
        <taxon>Actinomycetes</taxon>
        <taxon>Micrococcales</taxon>
        <taxon>Micrococcaceae</taxon>
        <taxon>Kocuria</taxon>
    </lineage>
</organism>
<dbReference type="Proteomes" id="UP000030664">
    <property type="component" value="Unassembled WGS sequence"/>
</dbReference>
<evidence type="ECO:0000259" key="1">
    <source>
        <dbReference type="SMART" id="SM00858"/>
    </source>
</evidence>
<proteinExistence type="predicted"/>
<dbReference type="eggNOG" id="COG3745">
    <property type="taxonomic scope" value="Bacteria"/>
</dbReference>
<evidence type="ECO:0000313" key="3">
    <source>
        <dbReference type="Proteomes" id="UP000030664"/>
    </source>
</evidence>
<dbReference type="SMART" id="SM00858">
    <property type="entry name" value="SAF"/>
    <property type="match status" value="1"/>
</dbReference>
<comment type="caution">
    <text evidence="2">The sequence shown here is derived from an EMBL/GenBank/DDBJ whole genome shotgun (WGS) entry which is preliminary data.</text>
</comment>
<dbReference type="NCBIfam" id="TIGR03177">
    <property type="entry name" value="pilus_cpaB"/>
    <property type="match status" value="1"/>
</dbReference>
<dbReference type="AlphaFoldDB" id="A0A0B0DDD0"/>
<gene>
    <name evidence="2" type="ORF">AS25_13465</name>
</gene>
<dbReference type="STRING" id="223184.AS25_13465"/>
<protein>
    <recommendedName>
        <fullName evidence="1">SAF domain-containing protein</fullName>
    </recommendedName>
</protein>
<evidence type="ECO:0000313" key="2">
    <source>
        <dbReference type="EMBL" id="KHE73304.1"/>
    </source>
</evidence>
<dbReference type="Pfam" id="PF16976">
    <property type="entry name" value="RcpC"/>
    <property type="match status" value="1"/>
</dbReference>
<feature type="domain" description="SAF" evidence="1">
    <location>
        <begin position="50"/>
        <end position="112"/>
    </location>
</feature>
<dbReference type="Gene3D" id="3.90.1210.10">
    <property type="entry name" value="Antifreeze-like/N-acetylneuraminic acid synthase C-terminal domain"/>
    <property type="match status" value="1"/>
</dbReference>
<dbReference type="CDD" id="cd11614">
    <property type="entry name" value="SAF_CpaB_FlgA_like"/>
    <property type="match status" value="1"/>
</dbReference>
<sequence length="224" mass="22848">MRSRSRPHYPLALRLRTAVRRRHRLVAAALCALALTLVILRLAPPSAQTTPVVTAAREIPAGRTLAAGDLTIAEFPSALTPASAFTTPDDAAGQTTTIALTVGQPVTPSTVLGPGVLTGQPEGTTAATVRVSDPAVLRHVRPGDVVDVVHHTDDASNGRGRTVAESVTVLWAATAHSPDTSSLLSAGGTDGDAGLVVLAASRQIAAELATLDGTGRVSLVLVSS</sequence>
<dbReference type="InterPro" id="IPR031571">
    <property type="entry name" value="RcpC_dom"/>
</dbReference>
<reference evidence="2 3" key="1">
    <citation type="submission" date="2014-09" db="EMBL/GenBank/DDBJ databases">
        <title>High-quality draft genome sequence of Kocuria marina SO9-6, an actinobacterium isolated from a copper mine.</title>
        <authorList>
            <person name="Castro D.B."/>
            <person name="Pereira L.B."/>
            <person name="Silva M.V."/>
            <person name="Silva B.P."/>
            <person name="Zanardi B.R."/>
            <person name="Carlos C."/>
            <person name="Belgini D.R."/>
            <person name="Limache E.G."/>
            <person name="Lacerda G.V."/>
            <person name="Nery M.B."/>
            <person name="Gomes M.B."/>
            <person name="Souza S."/>
            <person name="Silva T.M."/>
            <person name="Rodrigues V.D."/>
            <person name="Paulino L.C."/>
            <person name="Vicentini R."/>
            <person name="Ferraz L.F."/>
            <person name="Ottoboni L.M."/>
        </authorList>
    </citation>
    <scope>NUCLEOTIDE SEQUENCE [LARGE SCALE GENOMIC DNA]</scope>
    <source>
        <strain evidence="2 3">SO9-6</strain>
    </source>
</reference>
<dbReference type="EMBL" id="JROM01000062">
    <property type="protein sequence ID" value="KHE73304.1"/>
    <property type="molecule type" value="Genomic_DNA"/>
</dbReference>
<dbReference type="RefSeq" id="WP_035965879.1">
    <property type="nucleotide sequence ID" value="NZ_JROM01000062.1"/>
</dbReference>
<dbReference type="InterPro" id="IPR017592">
    <property type="entry name" value="Pilus_assmbl_Flp-typ_CpaB"/>
</dbReference>
<accession>A0A0B0DDD0</accession>
<name>A0A0B0DDD0_9MICC</name>
<dbReference type="InterPro" id="IPR013974">
    <property type="entry name" value="SAF"/>
</dbReference>
<dbReference type="Pfam" id="PF08666">
    <property type="entry name" value="SAF"/>
    <property type="match status" value="1"/>
</dbReference>